<dbReference type="GO" id="GO:0051301">
    <property type="term" value="P:cell division"/>
    <property type="evidence" value="ECO:0007669"/>
    <property type="project" value="UniProtKB-KW"/>
</dbReference>
<comment type="caution">
    <text evidence="9">The sequence shown here is derived from an EMBL/GenBank/DDBJ whole genome shotgun (WGS) entry which is preliminary data.</text>
</comment>
<dbReference type="InterPro" id="IPR038619">
    <property type="entry name" value="MraZ_sf"/>
</dbReference>
<evidence type="ECO:0000256" key="7">
    <source>
        <dbReference type="HAMAP-Rule" id="MF_01008"/>
    </source>
</evidence>
<dbReference type="InterPro" id="IPR003444">
    <property type="entry name" value="MraZ"/>
</dbReference>
<dbReference type="GO" id="GO:0005737">
    <property type="term" value="C:cytoplasm"/>
    <property type="evidence" value="ECO:0007669"/>
    <property type="project" value="UniProtKB-UniRule"/>
</dbReference>
<dbReference type="PROSITE" id="PS51740">
    <property type="entry name" value="SPOVT_ABRB"/>
    <property type="match status" value="2"/>
</dbReference>
<comment type="similarity">
    <text evidence="7">Belongs to the MraZ family.</text>
</comment>
<evidence type="ECO:0000313" key="9">
    <source>
        <dbReference type="EMBL" id="OHA42204.1"/>
    </source>
</evidence>
<keyword evidence="4 7" id="KW-0805">Transcription regulation</keyword>
<evidence type="ECO:0000313" key="10">
    <source>
        <dbReference type="Proteomes" id="UP000177269"/>
    </source>
</evidence>
<keyword evidence="5 7" id="KW-0238">DNA-binding</keyword>
<dbReference type="CDD" id="cd16320">
    <property type="entry name" value="MraZ_N"/>
    <property type="match status" value="1"/>
</dbReference>
<protein>
    <recommendedName>
        <fullName evidence="1 7">Transcriptional regulator MraZ</fullName>
    </recommendedName>
</protein>
<evidence type="ECO:0000256" key="3">
    <source>
        <dbReference type="ARBA" id="ARBA00022737"/>
    </source>
</evidence>
<feature type="domain" description="SpoVT-AbrB" evidence="8">
    <location>
        <begin position="5"/>
        <end position="47"/>
    </location>
</feature>
<dbReference type="Pfam" id="PF02381">
    <property type="entry name" value="MraZ"/>
    <property type="match status" value="2"/>
</dbReference>
<gene>
    <name evidence="7" type="primary">mraZ</name>
    <name evidence="9" type="ORF">A3G52_00430</name>
</gene>
<dbReference type="Gene3D" id="3.40.1550.20">
    <property type="entry name" value="Transcriptional regulator MraZ domain"/>
    <property type="match status" value="1"/>
</dbReference>
<evidence type="ECO:0000256" key="1">
    <source>
        <dbReference type="ARBA" id="ARBA00013860"/>
    </source>
</evidence>
<dbReference type="NCBIfam" id="TIGR00242">
    <property type="entry name" value="division/cell wall cluster transcriptional repressor MraZ"/>
    <property type="match status" value="1"/>
</dbReference>
<comment type="subunit">
    <text evidence="7">Forms oligomers.</text>
</comment>
<name>A0A1G2P1J7_9BACT</name>
<dbReference type="HAMAP" id="MF_01008">
    <property type="entry name" value="MraZ"/>
    <property type="match status" value="1"/>
</dbReference>
<keyword evidence="2 7" id="KW-0963">Cytoplasm</keyword>
<feature type="domain" description="SpoVT-AbrB" evidence="8">
    <location>
        <begin position="76"/>
        <end position="119"/>
    </location>
</feature>
<dbReference type="InterPro" id="IPR020603">
    <property type="entry name" value="MraZ_dom"/>
</dbReference>
<dbReference type="CDD" id="cd16321">
    <property type="entry name" value="MraZ_C"/>
    <property type="match status" value="1"/>
</dbReference>
<dbReference type="EMBL" id="MHSK01000017">
    <property type="protein sequence ID" value="OHA42204.1"/>
    <property type="molecule type" value="Genomic_DNA"/>
</dbReference>
<dbReference type="PANTHER" id="PTHR34701">
    <property type="entry name" value="TRANSCRIPTIONAL REGULATOR MRAZ"/>
    <property type="match status" value="1"/>
</dbReference>
<dbReference type="InterPro" id="IPR007159">
    <property type="entry name" value="SpoVT-AbrB_dom"/>
</dbReference>
<accession>A0A1G2P1J7</accession>
<organism evidence="9 10">
    <name type="scientific">Candidatus Taylorbacteria bacterium RIFCSPLOWO2_12_FULL_43_20</name>
    <dbReference type="NCBI Taxonomy" id="1802332"/>
    <lineage>
        <taxon>Bacteria</taxon>
        <taxon>Candidatus Tayloriibacteriota</taxon>
    </lineage>
</organism>
<evidence type="ECO:0000256" key="2">
    <source>
        <dbReference type="ARBA" id="ARBA00022490"/>
    </source>
</evidence>
<evidence type="ECO:0000256" key="5">
    <source>
        <dbReference type="ARBA" id="ARBA00023125"/>
    </source>
</evidence>
<keyword evidence="9" id="KW-0132">Cell division</keyword>
<dbReference type="SUPFAM" id="SSF89447">
    <property type="entry name" value="AbrB/MazE/MraZ-like"/>
    <property type="match status" value="1"/>
</dbReference>
<dbReference type="GO" id="GO:2000143">
    <property type="term" value="P:negative regulation of DNA-templated transcription initiation"/>
    <property type="evidence" value="ECO:0007669"/>
    <property type="project" value="TreeGrafter"/>
</dbReference>
<dbReference type="GO" id="GO:0009295">
    <property type="term" value="C:nucleoid"/>
    <property type="evidence" value="ECO:0007669"/>
    <property type="project" value="UniProtKB-SubCell"/>
</dbReference>
<dbReference type="PANTHER" id="PTHR34701:SF1">
    <property type="entry name" value="TRANSCRIPTIONAL REGULATOR MRAZ"/>
    <property type="match status" value="1"/>
</dbReference>
<comment type="subcellular location">
    <subcellularLocation>
        <location evidence="7">Cytoplasm</location>
        <location evidence="7">Nucleoid</location>
    </subcellularLocation>
</comment>
<dbReference type="Proteomes" id="UP000177269">
    <property type="component" value="Unassembled WGS sequence"/>
</dbReference>
<evidence type="ECO:0000256" key="4">
    <source>
        <dbReference type="ARBA" id="ARBA00023015"/>
    </source>
</evidence>
<keyword evidence="9" id="KW-0131">Cell cycle</keyword>
<dbReference type="InterPro" id="IPR037914">
    <property type="entry name" value="SpoVT-AbrB_sf"/>
</dbReference>
<proteinExistence type="inferred from homology"/>
<dbReference type="InterPro" id="IPR035644">
    <property type="entry name" value="MraZ_C"/>
</dbReference>
<dbReference type="GO" id="GO:0000976">
    <property type="term" value="F:transcription cis-regulatory region binding"/>
    <property type="evidence" value="ECO:0007669"/>
    <property type="project" value="TreeGrafter"/>
</dbReference>
<keyword evidence="6 7" id="KW-0804">Transcription</keyword>
<dbReference type="GO" id="GO:0003700">
    <property type="term" value="F:DNA-binding transcription factor activity"/>
    <property type="evidence" value="ECO:0007669"/>
    <property type="project" value="UniProtKB-UniRule"/>
</dbReference>
<dbReference type="AlphaFoldDB" id="A0A1G2P1J7"/>
<evidence type="ECO:0000256" key="6">
    <source>
        <dbReference type="ARBA" id="ARBA00023163"/>
    </source>
</evidence>
<dbReference type="InterPro" id="IPR035642">
    <property type="entry name" value="MraZ_N"/>
</dbReference>
<reference evidence="9 10" key="1">
    <citation type="journal article" date="2016" name="Nat. Commun.">
        <title>Thousands of microbial genomes shed light on interconnected biogeochemical processes in an aquifer system.</title>
        <authorList>
            <person name="Anantharaman K."/>
            <person name="Brown C.T."/>
            <person name="Hug L.A."/>
            <person name="Sharon I."/>
            <person name="Castelle C.J."/>
            <person name="Probst A.J."/>
            <person name="Thomas B.C."/>
            <person name="Singh A."/>
            <person name="Wilkins M.J."/>
            <person name="Karaoz U."/>
            <person name="Brodie E.L."/>
            <person name="Williams K.H."/>
            <person name="Hubbard S.S."/>
            <person name="Banfield J.F."/>
        </authorList>
    </citation>
    <scope>NUCLEOTIDE SEQUENCE [LARGE SCALE GENOMIC DNA]</scope>
</reference>
<evidence type="ECO:0000259" key="8">
    <source>
        <dbReference type="PROSITE" id="PS51740"/>
    </source>
</evidence>
<sequence>MLIGEYTHSIDGKNRLSMPSKFRKEMGKNVVLTPGLDGCLFVFTAKQWEHISGKLSQGSFLQSDSRSFNRFMFGGAVEAEIDSIGRVLVPDFLKDRAGLGEKVIIIGVQDRVEIWNEDAWKEYKKMVEKQADSLAEKLGSFGSVL</sequence>
<keyword evidence="3" id="KW-0677">Repeat</keyword>